<dbReference type="InterPro" id="IPR050624">
    <property type="entry name" value="HTH-type_Tx_Regulator"/>
</dbReference>
<name>C2JWD1_LACRM</name>
<evidence type="ECO:0000256" key="1">
    <source>
        <dbReference type="ARBA" id="ARBA00023125"/>
    </source>
</evidence>
<gene>
    <name evidence="4" type="ORF">HMPREF0539_1215</name>
</gene>
<evidence type="ECO:0000313" key="5">
    <source>
        <dbReference type="Proteomes" id="UP000004525"/>
    </source>
</evidence>
<accession>C2JWD1</accession>
<proteinExistence type="predicted"/>
<dbReference type="HOGENOM" id="CLU_069356_45_2_9"/>
<dbReference type="PANTHER" id="PTHR43479">
    <property type="entry name" value="ACREF/ENVCD OPERON REPRESSOR-RELATED"/>
    <property type="match status" value="1"/>
</dbReference>
<dbReference type="EMBL" id="ACIZ01000053">
    <property type="protein sequence ID" value="EEN80667.1"/>
    <property type="molecule type" value="Genomic_DNA"/>
</dbReference>
<dbReference type="SUPFAM" id="SSF46689">
    <property type="entry name" value="Homeodomain-like"/>
    <property type="match status" value="1"/>
</dbReference>
<evidence type="ECO:0000256" key="2">
    <source>
        <dbReference type="PROSITE-ProRule" id="PRU00335"/>
    </source>
</evidence>
<feature type="DNA-binding region" description="H-T-H motif" evidence="2">
    <location>
        <begin position="42"/>
        <end position="61"/>
    </location>
</feature>
<protein>
    <submittedName>
        <fullName evidence="4">Transcriptional regulator, TetR family</fullName>
    </submittedName>
</protein>
<reference evidence="4" key="1">
    <citation type="submission" date="2009-01" db="EMBL/GenBank/DDBJ databases">
        <authorList>
            <person name="Qin X."/>
            <person name="Bachman B."/>
            <person name="Battles P."/>
            <person name="Bell A."/>
            <person name="Bess C."/>
            <person name="Bickham C."/>
            <person name="Chaboub L."/>
            <person name="Chen D."/>
            <person name="Coyle M."/>
            <person name="Deiros D.R."/>
            <person name="Dinh H."/>
            <person name="Forbes L."/>
            <person name="Fowler G."/>
            <person name="Francisco L."/>
            <person name="Fu Q."/>
            <person name="Gubbala S."/>
            <person name="Hale W."/>
            <person name="Han Y."/>
            <person name="Hemphill L."/>
            <person name="Highlander S.K."/>
            <person name="Hirani K."/>
            <person name="Hogues M."/>
            <person name="Jackson L."/>
            <person name="Jakkamsetti A."/>
            <person name="Javaid M."/>
            <person name="Jiang H."/>
            <person name="Korchina V."/>
            <person name="Kovar C."/>
            <person name="Lara F."/>
            <person name="Lee S."/>
            <person name="Mata R."/>
            <person name="Mathew T."/>
            <person name="Moen C."/>
            <person name="Morales K."/>
            <person name="Munidasa M."/>
            <person name="Nazareth L."/>
            <person name="Ngo R."/>
            <person name="Nguyen L."/>
            <person name="Okwuonu G."/>
            <person name="Ongeri F."/>
            <person name="Patil S."/>
            <person name="Petrosino J."/>
            <person name="Pham C."/>
            <person name="Pham P."/>
            <person name="Pu L.-L."/>
            <person name="Puazo M."/>
            <person name="Raj R."/>
            <person name="Reid J."/>
            <person name="Rouhana J."/>
            <person name="Saada N."/>
            <person name="Shang Y."/>
            <person name="Simmons D."/>
            <person name="Thornton R."/>
            <person name="Warren J."/>
            <person name="Weissenberger G."/>
            <person name="Zhang J."/>
            <person name="Zhang L."/>
            <person name="Zhou C."/>
            <person name="Zhu D."/>
            <person name="Muzny D."/>
            <person name="Worley K."/>
            <person name="Gibbs R."/>
        </authorList>
    </citation>
    <scope>NUCLEOTIDE SEQUENCE [LARGE SCALE GENOMIC DNA]</scope>
    <source>
        <strain evidence="4">LMS2-1</strain>
    </source>
</reference>
<dbReference type="Proteomes" id="UP000004525">
    <property type="component" value="Unassembled WGS sequence"/>
</dbReference>
<sequence>MKTRKEVAMPKATFFRLPKAKQQRLMDAAYQEFARAPFNEASISNIIKQAGIPRGSYYQYFDDKADLYFYLLENVRQRTVALLQQVMTKHHGDLFAAMSEFFDKVITALTHGPHAALYRNVFLHMDIRSATKMAKSDVPFSKPPHGHGEIHAFLLTSIDRSRLRIQTDDEISLLIRQIVGMFMQTIGYYYSHQAEGKPITVAELKRRSHQLLDWLQFGVASDRQQR</sequence>
<dbReference type="PANTHER" id="PTHR43479:SF11">
    <property type="entry name" value="ACREF_ENVCD OPERON REPRESSOR-RELATED"/>
    <property type="match status" value="1"/>
</dbReference>
<organism evidence="4 5">
    <name type="scientific">Lacticaseibacillus rhamnosus (strain LMS2-1)</name>
    <dbReference type="NCBI Taxonomy" id="525361"/>
    <lineage>
        <taxon>Bacteria</taxon>
        <taxon>Bacillati</taxon>
        <taxon>Bacillota</taxon>
        <taxon>Bacilli</taxon>
        <taxon>Lactobacillales</taxon>
        <taxon>Lactobacillaceae</taxon>
        <taxon>Lacticaseibacillus</taxon>
    </lineage>
</organism>
<dbReference type="Gene3D" id="1.10.357.10">
    <property type="entry name" value="Tetracycline Repressor, domain 2"/>
    <property type="match status" value="1"/>
</dbReference>
<dbReference type="InterPro" id="IPR009057">
    <property type="entry name" value="Homeodomain-like_sf"/>
</dbReference>
<dbReference type="Pfam" id="PF17924">
    <property type="entry name" value="TetR_C_19"/>
    <property type="match status" value="1"/>
</dbReference>
<evidence type="ECO:0000259" key="3">
    <source>
        <dbReference type="PROSITE" id="PS50977"/>
    </source>
</evidence>
<feature type="domain" description="HTH tetR-type" evidence="3">
    <location>
        <begin position="19"/>
        <end position="79"/>
    </location>
</feature>
<dbReference type="Pfam" id="PF00440">
    <property type="entry name" value="TetR_N"/>
    <property type="match status" value="1"/>
</dbReference>
<keyword evidence="5" id="KW-1185">Reference proteome</keyword>
<dbReference type="InterPro" id="IPR001647">
    <property type="entry name" value="HTH_TetR"/>
</dbReference>
<evidence type="ECO:0000313" key="4">
    <source>
        <dbReference type="EMBL" id="EEN80667.1"/>
    </source>
</evidence>
<keyword evidence="1 2" id="KW-0238">DNA-binding</keyword>
<comment type="caution">
    <text evidence="4">The sequence shown here is derived from an EMBL/GenBank/DDBJ whole genome shotgun (WGS) entry which is preliminary data.</text>
</comment>
<dbReference type="GO" id="GO:0003677">
    <property type="term" value="F:DNA binding"/>
    <property type="evidence" value="ECO:0007669"/>
    <property type="project" value="UniProtKB-UniRule"/>
</dbReference>
<dbReference type="AlphaFoldDB" id="C2JWD1"/>
<dbReference type="PROSITE" id="PS50977">
    <property type="entry name" value="HTH_TETR_2"/>
    <property type="match status" value="1"/>
</dbReference>